<dbReference type="RefSeq" id="WP_026214794.1">
    <property type="nucleotide sequence ID" value="NZ_CP068985.1"/>
</dbReference>
<gene>
    <name evidence="1" type="ORF">Nocox_37965</name>
</gene>
<protein>
    <recommendedName>
        <fullName evidence="3">Restriction endonuclease domain-containing protein</fullName>
    </recommendedName>
</protein>
<name>A0ABX8UBK4_9ACTN</name>
<reference evidence="1 2" key="1">
    <citation type="journal article" date="2021" name="ACS Chem. Biol.">
        <title>Genomic-Led Discovery of a Novel Glycopeptide Antibiotic by Nonomuraea coxensis DSM 45129.</title>
        <authorList>
            <person name="Yushchuk O."/>
            <person name="Vior N.M."/>
            <person name="Andreo-Vidal A."/>
            <person name="Berini F."/>
            <person name="Ruckert C."/>
            <person name="Busche T."/>
            <person name="Binda E."/>
            <person name="Kalinowski J."/>
            <person name="Truman A.W."/>
            <person name="Marinelli F."/>
        </authorList>
    </citation>
    <scope>NUCLEOTIDE SEQUENCE [LARGE SCALE GENOMIC DNA]</scope>
    <source>
        <strain evidence="1 2">DSM 45129</strain>
    </source>
</reference>
<keyword evidence="2" id="KW-1185">Reference proteome</keyword>
<evidence type="ECO:0000313" key="1">
    <source>
        <dbReference type="EMBL" id="QYC45143.1"/>
    </source>
</evidence>
<accession>A0ABX8UBK4</accession>
<organism evidence="1 2">
    <name type="scientific">Nonomuraea coxensis DSM 45129</name>
    <dbReference type="NCBI Taxonomy" id="1122611"/>
    <lineage>
        <taxon>Bacteria</taxon>
        <taxon>Bacillati</taxon>
        <taxon>Actinomycetota</taxon>
        <taxon>Actinomycetes</taxon>
        <taxon>Streptosporangiales</taxon>
        <taxon>Streptosporangiaceae</taxon>
        <taxon>Nonomuraea</taxon>
    </lineage>
</organism>
<evidence type="ECO:0008006" key="3">
    <source>
        <dbReference type="Google" id="ProtNLM"/>
    </source>
</evidence>
<evidence type="ECO:0000313" key="2">
    <source>
        <dbReference type="Proteomes" id="UP000824681"/>
    </source>
</evidence>
<dbReference type="EMBL" id="CP068985">
    <property type="protein sequence ID" value="QYC45143.1"/>
    <property type="molecule type" value="Genomic_DNA"/>
</dbReference>
<proteinExistence type="predicted"/>
<sequence length="196" mass="21802">MLDQLIEKYEEILPALALDTYAYTVTIPDSDQMTPAAAIHRMALDPAMLRSPGLAQPEDLDVIAVDNGIVTLDGVNPCPERKKVTDRLAGSGFKHWYLAIDIEGNKTLYARYGETEGEVHFPEPLAIPFTPWTEFLGPLAPYETLLAPLYDDIQPERSVSAIFLAIIENESGIHFNGTLLERPRLSIPIHYDRPSA</sequence>
<dbReference type="Proteomes" id="UP000824681">
    <property type="component" value="Chromosome"/>
</dbReference>